<evidence type="ECO:0000313" key="3">
    <source>
        <dbReference type="Proteomes" id="UP000027920"/>
    </source>
</evidence>
<dbReference type="GeneID" id="25279913"/>
<feature type="transmembrane region" description="Helical" evidence="1">
    <location>
        <begin position="129"/>
        <end position="155"/>
    </location>
</feature>
<evidence type="ECO:0000313" key="2">
    <source>
        <dbReference type="EMBL" id="KEF60136.1"/>
    </source>
</evidence>
<name>A0A072PJS2_9EURO</name>
<keyword evidence="1" id="KW-0812">Transmembrane</keyword>
<dbReference type="InterPro" id="IPR021840">
    <property type="entry name" value="DUF3433"/>
</dbReference>
<sequence length="176" mass="19511">MLSSLWQFSLLSRSSSAIFSLLAILQSTTFFNQHSESRLVLALTASLFDGRWKDLERQVRVVTPDRRRSQGGAKPEATILVTQNGTPIPSFVPALWRGNWFHAAIAFVALISDLLIITISGVPYSSAQILLDAVVCFYISIVIAEIMALSTLAILKWRTLNEKMKMPQETSTLVAV</sequence>
<dbReference type="HOGENOM" id="CLU_1525152_0_0_1"/>
<accession>A0A072PJS2</accession>
<dbReference type="VEuPathDB" id="FungiDB:A1O9_04986"/>
<dbReference type="EMBL" id="AMGV01000003">
    <property type="protein sequence ID" value="KEF60136.1"/>
    <property type="molecule type" value="Genomic_DNA"/>
</dbReference>
<dbReference type="Pfam" id="PF11915">
    <property type="entry name" value="DUF3433"/>
    <property type="match status" value="1"/>
</dbReference>
<comment type="caution">
    <text evidence="2">The sequence shown here is derived from an EMBL/GenBank/DDBJ whole genome shotgun (WGS) entry which is preliminary data.</text>
</comment>
<evidence type="ECO:0000256" key="1">
    <source>
        <dbReference type="SAM" id="Phobius"/>
    </source>
</evidence>
<dbReference type="Proteomes" id="UP000027920">
    <property type="component" value="Unassembled WGS sequence"/>
</dbReference>
<reference evidence="2 3" key="1">
    <citation type="submission" date="2013-03" db="EMBL/GenBank/DDBJ databases">
        <title>The Genome Sequence of Exophiala aquamarina CBS 119918.</title>
        <authorList>
            <consortium name="The Broad Institute Genomics Platform"/>
            <person name="Cuomo C."/>
            <person name="de Hoog S."/>
            <person name="Gorbushina A."/>
            <person name="Walker B."/>
            <person name="Young S.K."/>
            <person name="Zeng Q."/>
            <person name="Gargeya S."/>
            <person name="Fitzgerald M."/>
            <person name="Haas B."/>
            <person name="Abouelleil A."/>
            <person name="Allen A.W."/>
            <person name="Alvarado L."/>
            <person name="Arachchi H.M."/>
            <person name="Berlin A.M."/>
            <person name="Chapman S.B."/>
            <person name="Gainer-Dewar J."/>
            <person name="Goldberg J."/>
            <person name="Griggs A."/>
            <person name="Gujja S."/>
            <person name="Hansen M."/>
            <person name="Howarth C."/>
            <person name="Imamovic A."/>
            <person name="Ireland A."/>
            <person name="Larimer J."/>
            <person name="McCowan C."/>
            <person name="Murphy C."/>
            <person name="Pearson M."/>
            <person name="Poon T.W."/>
            <person name="Priest M."/>
            <person name="Roberts A."/>
            <person name="Saif S."/>
            <person name="Shea T."/>
            <person name="Sisk P."/>
            <person name="Sykes S."/>
            <person name="Wortman J."/>
            <person name="Nusbaum C."/>
            <person name="Birren B."/>
        </authorList>
    </citation>
    <scope>NUCLEOTIDE SEQUENCE [LARGE SCALE GENOMIC DNA]</scope>
    <source>
        <strain evidence="2 3">CBS 119918</strain>
    </source>
</reference>
<keyword evidence="1" id="KW-1133">Transmembrane helix</keyword>
<dbReference type="AlphaFoldDB" id="A0A072PJS2"/>
<dbReference type="STRING" id="1182545.A0A072PJS2"/>
<keyword evidence="1" id="KW-0472">Membrane</keyword>
<dbReference type="OrthoDB" id="5428901at2759"/>
<organism evidence="2 3">
    <name type="scientific">Exophiala aquamarina CBS 119918</name>
    <dbReference type="NCBI Taxonomy" id="1182545"/>
    <lineage>
        <taxon>Eukaryota</taxon>
        <taxon>Fungi</taxon>
        <taxon>Dikarya</taxon>
        <taxon>Ascomycota</taxon>
        <taxon>Pezizomycotina</taxon>
        <taxon>Eurotiomycetes</taxon>
        <taxon>Chaetothyriomycetidae</taxon>
        <taxon>Chaetothyriales</taxon>
        <taxon>Herpotrichiellaceae</taxon>
        <taxon>Exophiala</taxon>
    </lineage>
</organism>
<dbReference type="RefSeq" id="XP_013262726.1">
    <property type="nucleotide sequence ID" value="XM_013407272.1"/>
</dbReference>
<keyword evidence="3" id="KW-1185">Reference proteome</keyword>
<proteinExistence type="predicted"/>
<gene>
    <name evidence="2" type="ORF">A1O9_04986</name>
</gene>
<feature type="transmembrane region" description="Helical" evidence="1">
    <location>
        <begin position="100"/>
        <end position="123"/>
    </location>
</feature>
<protein>
    <submittedName>
        <fullName evidence="2">Uncharacterized protein</fullName>
    </submittedName>
</protein>